<dbReference type="Proteomes" id="UP001430848">
    <property type="component" value="Unassembled WGS sequence"/>
</dbReference>
<protein>
    <recommendedName>
        <fullName evidence="6">Calpain catalytic domain-containing protein</fullName>
    </recommendedName>
</protein>
<dbReference type="InterPro" id="IPR038765">
    <property type="entry name" value="Papain-like_cys_pep_sf"/>
</dbReference>
<feature type="domain" description="Calpain catalytic" evidence="6">
    <location>
        <begin position="289"/>
        <end position="561"/>
    </location>
</feature>
<proteinExistence type="inferred from homology"/>
<evidence type="ECO:0000313" key="7">
    <source>
        <dbReference type="EMBL" id="KAK7722007.1"/>
    </source>
</evidence>
<comment type="caution">
    <text evidence="5">Lacks conserved residue(s) required for the propagation of feature annotation.</text>
</comment>
<dbReference type="SUPFAM" id="SSF54001">
    <property type="entry name" value="Cysteine proteinases"/>
    <property type="match status" value="1"/>
</dbReference>
<gene>
    <name evidence="7" type="ORF">SLS63_009287</name>
</gene>
<accession>A0ABR1P061</accession>
<dbReference type="EMBL" id="JAKNSF020000067">
    <property type="protein sequence ID" value="KAK7722007.1"/>
    <property type="molecule type" value="Genomic_DNA"/>
</dbReference>
<name>A0ABR1P061_DIAER</name>
<dbReference type="Pfam" id="PF00648">
    <property type="entry name" value="Peptidase_C2"/>
    <property type="match status" value="1"/>
</dbReference>
<dbReference type="PANTHER" id="PTHR10183">
    <property type="entry name" value="CALPAIN"/>
    <property type="match status" value="1"/>
</dbReference>
<dbReference type="PANTHER" id="PTHR10183:SF379">
    <property type="entry name" value="CALPAIN-5"/>
    <property type="match status" value="1"/>
</dbReference>
<dbReference type="InterPro" id="IPR022684">
    <property type="entry name" value="Calpain_cysteine_protease"/>
</dbReference>
<evidence type="ECO:0000259" key="6">
    <source>
        <dbReference type="PROSITE" id="PS50203"/>
    </source>
</evidence>
<dbReference type="InterPro" id="IPR001300">
    <property type="entry name" value="Peptidase_C2_calpain_cat"/>
</dbReference>
<keyword evidence="3" id="KW-0378">Hydrolase</keyword>
<evidence type="ECO:0000256" key="2">
    <source>
        <dbReference type="ARBA" id="ARBA00022670"/>
    </source>
</evidence>
<comment type="similarity">
    <text evidence="1">Belongs to the peptidase C2 family.</text>
</comment>
<sequence length="561" mass="63827">MGDARSIVSEPPKDSNVVAVDAYALVQAILGRTAEKARSDSDRTETLEYDDLPDLRSDMMLSTFDDRGPRPDQQPKNVRIGCCNPYALVEAMLGRRIDRNSVNASTLISQVLQTDYDELFDLKNKSVLYAGLQLNEKERIASQLTEKDIHLLNERDLMTPDLSRVQRLQDLEQIGLKDLNQVQVKHARIQNGKIRLVIQANANGNRIARQVSNRELTRTMNEFMTPFRIRNKDDENMPGRDENEWSPPNASWRDMYDYFFQSVNRRLVNDVTNFSIGDGRRRPMHFFDDPTQGASTNSWLIAAMFSVFWASPASINRATRVHPHNERMDDDNNNEGNRHRHTLRVRFHDKGGHNNNKTETVEVNYEIPITNSNNEPVFARASDGTDIWPSLYEKAFAKWILGGSSGNNRNEHHPDITCTHSGDPIKAMAQMNGRDPQYFRCENHSSNELLGVVRQNCVNNKTINPMCAWTHATGHMYRGSNLVANHAYSICGYAVVGDRQYIVLRNPFGVTEPAGLTSYPGLLTRMDPELWQPAELLDQGGLFALETRSFKECFQYMGCAK</sequence>
<evidence type="ECO:0000256" key="5">
    <source>
        <dbReference type="PROSITE-ProRule" id="PRU00239"/>
    </source>
</evidence>
<evidence type="ECO:0000256" key="3">
    <source>
        <dbReference type="ARBA" id="ARBA00022801"/>
    </source>
</evidence>
<evidence type="ECO:0000256" key="1">
    <source>
        <dbReference type="ARBA" id="ARBA00007623"/>
    </source>
</evidence>
<dbReference type="Gene3D" id="3.90.70.10">
    <property type="entry name" value="Cysteine proteinases"/>
    <property type="match status" value="1"/>
</dbReference>
<keyword evidence="8" id="KW-1185">Reference proteome</keyword>
<evidence type="ECO:0000256" key="4">
    <source>
        <dbReference type="ARBA" id="ARBA00022807"/>
    </source>
</evidence>
<keyword evidence="4" id="KW-0788">Thiol protease</keyword>
<dbReference type="PROSITE" id="PS50203">
    <property type="entry name" value="CALPAIN_CAT"/>
    <property type="match status" value="1"/>
</dbReference>
<organism evidence="7 8">
    <name type="scientific">Diaporthe eres</name>
    <name type="common">Phomopsis oblonga</name>
    <dbReference type="NCBI Taxonomy" id="83184"/>
    <lineage>
        <taxon>Eukaryota</taxon>
        <taxon>Fungi</taxon>
        <taxon>Dikarya</taxon>
        <taxon>Ascomycota</taxon>
        <taxon>Pezizomycotina</taxon>
        <taxon>Sordariomycetes</taxon>
        <taxon>Sordariomycetidae</taxon>
        <taxon>Diaporthales</taxon>
        <taxon>Diaporthaceae</taxon>
        <taxon>Diaporthe</taxon>
        <taxon>Diaporthe eres species complex</taxon>
    </lineage>
</organism>
<comment type="caution">
    <text evidence="7">The sequence shown here is derived from an EMBL/GenBank/DDBJ whole genome shotgun (WGS) entry which is preliminary data.</text>
</comment>
<reference evidence="7 8" key="1">
    <citation type="submission" date="2024-02" db="EMBL/GenBank/DDBJ databases">
        <title>De novo assembly and annotation of 12 fungi associated with fruit tree decline syndrome in Ontario, Canada.</title>
        <authorList>
            <person name="Sulman M."/>
            <person name="Ellouze W."/>
            <person name="Ilyukhin E."/>
        </authorList>
    </citation>
    <scope>NUCLEOTIDE SEQUENCE [LARGE SCALE GENOMIC DNA]</scope>
    <source>
        <strain evidence="7 8">M169</strain>
    </source>
</reference>
<evidence type="ECO:0000313" key="8">
    <source>
        <dbReference type="Proteomes" id="UP001430848"/>
    </source>
</evidence>
<keyword evidence="2" id="KW-0645">Protease</keyword>